<dbReference type="Pfam" id="PF00023">
    <property type="entry name" value="Ank"/>
    <property type="match status" value="1"/>
</dbReference>
<feature type="transmembrane region" description="Helical" evidence="4">
    <location>
        <begin position="612"/>
        <end position="632"/>
    </location>
</feature>
<name>A0ABD3GUF6_9MARC</name>
<dbReference type="SUPFAM" id="SSF48403">
    <property type="entry name" value="Ankyrin repeat"/>
    <property type="match status" value="1"/>
</dbReference>
<feature type="transmembrane region" description="Helical" evidence="4">
    <location>
        <begin position="652"/>
        <end position="678"/>
    </location>
</feature>
<accession>A0ABD3GUF6</accession>
<evidence type="ECO:0000256" key="4">
    <source>
        <dbReference type="SAM" id="Phobius"/>
    </source>
</evidence>
<evidence type="ECO:0000256" key="3">
    <source>
        <dbReference type="PROSITE-ProRule" id="PRU00023"/>
    </source>
</evidence>
<dbReference type="AlphaFoldDB" id="A0ABD3GUF6"/>
<comment type="caution">
    <text evidence="5">The sequence shown here is derived from an EMBL/GenBank/DDBJ whole genome shotgun (WGS) entry which is preliminary data.</text>
</comment>
<evidence type="ECO:0000256" key="1">
    <source>
        <dbReference type="ARBA" id="ARBA00022737"/>
    </source>
</evidence>
<dbReference type="Proteomes" id="UP001633002">
    <property type="component" value="Unassembled WGS sequence"/>
</dbReference>
<dbReference type="InterPro" id="IPR002110">
    <property type="entry name" value="Ankyrin_rpt"/>
</dbReference>
<dbReference type="Pfam" id="PF12796">
    <property type="entry name" value="Ank_2"/>
    <property type="match status" value="2"/>
</dbReference>
<proteinExistence type="predicted"/>
<reference evidence="5 6" key="1">
    <citation type="submission" date="2024-09" db="EMBL/GenBank/DDBJ databases">
        <title>Chromosome-scale assembly of Riccia sorocarpa.</title>
        <authorList>
            <person name="Paukszto L."/>
        </authorList>
    </citation>
    <scope>NUCLEOTIDE SEQUENCE [LARGE SCALE GENOMIC DNA]</scope>
    <source>
        <strain evidence="5">LP-2024</strain>
        <tissue evidence="5">Aerial parts of the thallus</tissue>
    </source>
</reference>
<dbReference type="PANTHER" id="PTHR24173">
    <property type="entry name" value="ANKYRIN REPEAT CONTAINING"/>
    <property type="match status" value="1"/>
</dbReference>
<sequence length="681" mass="75363">MVGSTSESLGNKLFEAAWENRPTKEIVTENALKGIPHDQDLDDKKLQLNRLHSVAWAGDLDSVRELKSQGLTDPAARTTGGFTALHLAASRGHTEVVEELVTWLQSNVQAAYVSDRGFTPLHLAAYGGYGETVTLLLKHRDLLSIDVNAQDQIFGRSALHYAVLAGSEDAVKMLMSVDGVVIDLKDEVREWTPFLLAAMQPTEKCNLQIVLRLLDKNQKQITCIVGPLKGVDHFFEESWQPLTGIGWDNSVKDVPDKEHVDGKEMDGYQRCGVPITGHNVLHVAATQGNAELIKRLVRRPRVNPLLNGRATFGMTPLHCAIWVDCVPAIFALLDVKGVDVNAQLDQNGEWPKPSWLPPSSAFDLMEPLTPLLLCPYWCFLERDTPFHLVAKRCQASSLPRIALAFCDHPEFNGAILDSNGFSSLELALDRRAMCGRLPSIFGVRTKISTDPQVQVVENLRYTDPKHLDLLIMILERHPSNAFDLAYREGVRKTTLDSVNGFLVTATLLASVTFSGFLQPASSGTDGGEPTSKPAQLFWTFNSLSFFFAVHCLLTSLYYCIQSDDKCLPFLSTNYLVFVRVQGAVPLTLSVGFGILAFIFAGYANVPSDTKRLITASVIGGLLLVLFQLFRNLSQSFATMRESMWEVSRADYVLWRAYLLPRLMLQVGIAAAVVLYTLVSIL</sequence>
<gene>
    <name evidence="5" type="ORF">R1sor_000084</name>
</gene>
<dbReference type="PROSITE" id="PS50088">
    <property type="entry name" value="ANK_REPEAT"/>
    <property type="match status" value="4"/>
</dbReference>
<protein>
    <recommendedName>
        <fullName evidence="7">PGG domain-containing protein</fullName>
    </recommendedName>
</protein>
<evidence type="ECO:0008006" key="7">
    <source>
        <dbReference type="Google" id="ProtNLM"/>
    </source>
</evidence>
<evidence type="ECO:0000256" key="2">
    <source>
        <dbReference type="ARBA" id="ARBA00023043"/>
    </source>
</evidence>
<dbReference type="InterPro" id="IPR036770">
    <property type="entry name" value="Ankyrin_rpt-contain_sf"/>
</dbReference>
<feature type="repeat" description="ANK" evidence="3">
    <location>
        <begin position="154"/>
        <end position="176"/>
    </location>
</feature>
<dbReference type="EMBL" id="JBJQOH010000006">
    <property type="protein sequence ID" value="KAL3682062.1"/>
    <property type="molecule type" value="Genomic_DNA"/>
</dbReference>
<keyword evidence="2 3" id="KW-0040">ANK repeat</keyword>
<keyword evidence="1" id="KW-0677">Repeat</keyword>
<feature type="transmembrane region" description="Helical" evidence="4">
    <location>
        <begin position="537"/>
        <end position="560"/>
    </location>
</feature>
<dbReference type="Gene3D" id="1.25.40.20">
    <property type="entry name" value="Ankyrin repeat-containing domain"/>
    <property type="match status" value="3"/>
</dbReference>
<keyword evidence="6" id="KW-1185">Reference proteome</keyword>
<dbReference type="PANTHER" id="PTHR24173:SF74">
    <property type="entry name" value="ANKYRIN REPEAT DOMAIN-CONTAINING PROTEIN 16"/>
    <property type="match status" value="1"/>
</dbReference>
<feature type="repeat" description="ANK" evidence="3">
    <location>
        <begin position="276"/>
        <end position="299"/>
    </location>
</feature>
<feature type="repeat" description="ANK" evidence="3">
    <location>
        <begin position="80"/>
        <end position="101"/>
    </location>
</feature>
<evidence type="ECO:0000313" key="6">
    <source>
        <dbReference type="Proteomes" id="UP001633002"/>
    </source>
</evidence>
<keyword evidence="4" id="KW-0472">Membrane</keyword>
<dbReference type="PRINTS" id="PR01415">
    <property type="entry name" value="ANKYRIN"/>
</dbReference>
<evidence type="ECO:0000313" key="5">
    <source>
        <dbReference type="EMBL" id="KAL3682062.1"/>
    </source>
</evidence>
<feature type="repeat" description="ANK" evidence="3">
    <location>
        <begin position="116"/>
        <end position="139"/>
    </location>
</feature>
<organism evidence="5 6">
    <name type="scientific">Riccia sorocarpa</name>
    <dbReference type="NCBI Taxonomy" id="122646"/>
    <lineage>
        <taxon>Eukaryota</taxon>
        <taxon>Viridiplantae</taxon>
        <taxon>Streptophyta</taxon>
        <taxon>Embryophyta</taxon>
        <taxon>Marchantiophyta</taxon>
        <taxon>Marchantiopsida</taxon>
        <taxon>Marchantiidae</taxon>
        <taxon>Marchantiales</taxon>
        <taxon>Ricciaceae</taxon>
        <taxon>Riccia</taxon>
    </lineage>
</organism>
<keyword evidence="4" id="KW-0812">Transmembrane</keyword>
<dbReference type="PROSITE" id="PS50297">
    <property type="entry name" value="ANK_REP_REGION"/>
    <property type="match status" value="4"/>
</dbReference>
<dbReference type="SMART" id="SM00248">
    <property type="entry name" value="ANK"/>
    <property type="match status" value="7"/>
</dbReference>
<feature type="transmembrane region" description="Helical" evidence="4">
    <location>
        <begin position="572"/>
        <end position="600"/>
    </location>
</feature>
<keyword evidence="4" id="KW-1133">Transmembrane helix</keyword>